<evidence type="ECO:0000313" key="3">
    <source>
        <dbReference type="Proteomes" id="UP000563523"/>
    </source>
</evidence>
<gene>
    <name evidence="2" type="ORF">HU830_06095</name>
</gene>
<keyword evidence="3" id="KW-1185">Reference proteome</keyword>
<sequence>MCRQYHLPTTGTKAELNSYLEQYLSGIPQGKIRAKRVKQTAPSLTADQITLQTPVVDAGLKFNAALRQFLGSYFQVKQFKFTKEMAMIKRQAERDHDCTLTLGQLLEQADHLQKNPEKKRQLAEEQTYQWNQFVRDFFADPQTRQFEQRLQVAANLWQQLKQSPQAKKYRPELLQSFNPEDLVN</sequence>
<evidence type="ECO:0000256" key="1">
    <source>
        <dbReference type="SAM" id="MobiDB-lite"/>
    </source>
</evidence>
<dbReference type="Proteomes" id="UP000563523">
    <property type="component" value="Unassembled WGS sequence"/>
</dbReference>
<evidence type="ECO:0008006" key="4">
    <source>
        <dbReference type="Google" id="ProtNLM"/>
    </source>
</evidence>
<dbReference type="AlphaFoldDB" id="A0A850R7A7"/>
<dbReference type="Pfam" id="PF18953">
    <property type="entry name" value="SAP_new25"/>
    <property type="match status" value="1"/>
</dbReference>
<dbReference type="EMBL" id="JABZEC010000005">
    <property type="protein sequence ID" value="NVY96727.1"/>
    <property type="molecule type" value="Genomic_DNA"/>
</dbReference>
<evidence type="ECO:0000313" key="2">
    <source>
        <dbReference type="EMBL" id="NVY96727.1"/>
    </source>
</evidence>
<name>A0A850R7A7_9LACO</name>
<protein>
    <recommendedName>
        <fullName evidence="4">SAP domain-containing protein</fullName>
    </recommendedName>
</protein>
<feature type="region of interest" description="Disordered" evidence="1">
    <location>
        <begin position="163"/>
        <end position="184"/>
    </location>
</feature>
<comment type="caution">
    <text evidence="2">The sequence shown here is derived from an EMBL/GenBank/DDBJ whole genome shotgun (WGS) entry which is preliminary data.</text>
</comment>
<proteinExistence type="predicted"/>
<organism evidence="2 3">
    <name type="scientific">Bombilactobacillus apium</name>
    <dbReference type="NCBI Taxonomy" id="2675299"/>
    <lineage>
        <taxon>Bacteria</taxon>
        <taxon>Bacillati</taxon>
        <taxon>Bacillota</taxon>
        <taxon>Bacilli</taxon>
        <taxon>Lactobacillales</taxon>
        <taxon>Lactobacillaceae</taxon>
        <taxon>Bombilactobacillus</taxon>
    </lineage>
</organism>
<reference evidence="2 3" key="1">
    <citation type="submission" date="2020-06" db="EMBL/GenBank/DDBJ databases">
        <authorList>
            <person name="Kang J."/>
        </authorList>
    </citation>
    <scope>NUCLEOTIDE SEQUENCE [LARGE SCALE GENOMIC DNA]</scope>
    <source>
        <strain evidence="2 3">DCY120</strain>
    </source>
</reference>
<accession>A0A850R7A7</accession>